<dbReference type="EMBL" id="JACJID010000005">
    <property type="protein sequence ID" value="MBA8929328.1"/>
    <property type="molecule type" value="Genomic_DNA"/>
</dbReference>
<dbReference type="RefSeq" id="WP_025361887.1">
    <property type="nucleotide sequence ID" value="NZ_BAAABQ010000022.1"/>
</dbReference>
<evidence type="ECO:0000313" key="8">
    <source>
        <dbReference type="EMBL" id="MBA8929328.1"/>
    </source>
</evidence>
<sequence length="142" mass="15096">MICYFDTSALVPLLTREPGTPTATILWEVADRVLSSELSYVEAAAALAQARRLGRLDAQAHAGALASLDLLHNALELVEVSEMVVRRAGVLAHELALRSYDAVHCASAEQLDVPDLVVASGDQLLLKACAELGMATADTSQR</sequence>
<evidence type="ECO:0000256" key="5">
    <source>
        <dbReference type="ARBA" id="ARBA00022842"/>
    </source>
</evidence>
<name>A0ABR6BR18_9PSEU</name>
<keyword evidence="5 6" id="KW-0460">Magnesium</keyword>
<gene>
    <name evidence="6" type="primary">vapC</name>
    <name evidence="8" type="ORF">BC739_006546</name>
</gene>
<dbReference type="Pfam" id="PF01850">
    <property type="entry name" value="PIN"/>
    <property type="match status" value="1"/>
</dbReference>
<keyword evidence="9" id="KW-1185">Reference proteome</keyword>
<comment type="caution">
    <text evidence="8">The sequence shown here is derived from an EMBL/GenBank/DDBJ whole genome shotgun (WGS) entry which is preliminary data.</text>
</comment>
<dbReference type="InterPro" id="IPR002716">
    <property type="entry name" value="PIN_dom"/>
</dbReference>
<accession>A0ABR6BR18</accession>
<feature type="binding site" evidence="6">
    <location>
        <position position="101"/>
    </location>
    <ligand>
        <name>Mg(2+)</name>
        <dbReference type="ChEBI" id="CHEBI:18420"/>
    </ligand>
</feature>
<proteinExistence type="inferred from homology"/>
<organism evidence="8 9">
    <name type="scientific">Kutzneria viridogrisea</name>
    <dbReference type="NCBI Taxonomy" id="47990"/>
    <lineage>
        <taxon>Bacteria</taxon>
        <taxon>Bacillati</taxon>
        <taxon>Actinomycetota</taxon>
        <taxon>Actinomycetes</taxon>
        <taxon>Pseudonocardiales</taxon>
        <taxon>Pseudonocardiaceae</taxon>
        <taxon>Kutzneria</taxon>
    </lineage>
</organism>
<keyword evidence="2 6" id="KW-0540">Nuclease</keyword>
<dbReference type="EC" id="3.1.-.-" evidence="6"/>
<evidence type="ECO:0000256" key="6">
    <source>
        <dbReference type="HAMAP-Rule" id="MF_00265"/>
    </source>
</evidence>
<comment type="cofactor">
    <cofactor evidence="6">
        <name>Mg(2+)</name>
        <dbReference type="ChEBI" id="CHEBI:18420"/>
    </cofactor>
</comment>
<evidence type="ECO:0000256" key="3">
    <source>
        <dbReference type="ARBA" id="ARBA00022723"/>
    </source>
</evidence>
<comment type="similarity">
    <text evidence="6">Belongs to the PINc/VapC protein family.</text>
</comment>
<protein>
    <recommendedName>
        <fullName evidence="6">Ribonuclease VapC</fullName>
        <shortName evidence="6">RNase VapC</shortName>
        <ecNumber evidence="6">3.1.-.-</ecNumber>
    </recommendedName>
    <alternativeName>
        <fullName evidence="6">Toxin VapC</fullName>
    </alternativeName>
</protein>
<evidence type="ECO:0000313" key="9">
    <source>
        <dbReference type="Proteomes" id="UP000517916"/>
    </source>
</evidence>
<keyword evidence="3 6" id="KW-0479">Metal-binding</keyword>
<keyword evidence="4 6" id="KW-0378">Hydrolase</keyword>
<keyword evidence="6" id="KW-0800">Toxin</keyword>
<evidence type="ECO:0000256" key="4">
    <source>
        <dbReference type="ARBA" id="ARBA00022801"/>
    </source>
</evidence>
<evidence type="ECO:0000256" key="2">
    <source>
        <dbReference type="ARBA" id="ARBA00022722"/>
    </source>
</evidence>
<dbReference type="CDD" id="cd09874">
    <property type="entry name" value="PIN_MT3492-like"/>
    <property type="match status" value="1"/>
</dbReference>
<comment type="function">
    <text evidence="6">Toxic component of a toxin-antitoxin (TA) system. An RNase.</text>
</comment>
<dbReference type="SUPFAM" id="SSF88723">
    <property type="entry name" value="PIN domain-like"/>
    <property type="match status" value="1"/>
</dbReference>
<reference evidence="8 9" key="1">
    <citation type="submission" date="2020-08" db="EMBL/GenBank/DDBJ databases">
        <title>Genomic Encyclopedia of Archaeal and Bacterial Type Strains, Phase II (KMG-II): from individual species to whole genera.</title>
        <authorList>
            <person name="Goeker M."/>
        </authorList>
    </citation>
    <scope>NUCLEOTIDE SEQUENCE [LARGE SCALE GENOMIC DNA]</scope>
    <source>
        <strain evidence="8 9">DSM 43850</strain>
    </source>
</reference>
<dbReference type="InterPro" id="IPR029060">
    <property type="entry name" value="PIN-like_dom_sf"/>
</dbReference>
<dbReference type="Gene3D" id="3.40.50.1010">
    <property type="entry name" value="5'-nuclease"/>
    <property type="match status" value="1"/>
</dbReference>
<keyword evidence="1 6" id="KW-1277">Toxin-antitoxin system</keyword>
<dbReference type="HAMAP" id="MF_00265">
    <property type="entry name" value="VapC_Nob1"/>
    <property type="match status" value="1"/>
</dbReference>
<dbReference type="Proteomes" id="UP000517916">
    <property type="component" value="Unassembled WGS sequence"/>
</dbReference>
<feature type="domain" description="PIN" evidence="7">
    <location>
        <begin position="4"/>
        <end position="122"/>
    </location>
</feature>
<feature type="binding site" evidence="6">
    <location>
        <position position="6"/>
    </location>
    <ligand>
        <name>Mg(2+)</name>
        <dbReference type="ChEBI" id="CHEBI:18420"/>
    </ligand>
</feature>
<evidence type="ECO:0000256" key="1">
    <source>
        <dbReference type="ARBA" id="ARBA00022649"/>
    </source>
</evidence>
<dbReference type="InterPro" id="IPR022907">
    <property type="entry name" value="VapC_family"/>
</dbReference>
<evidence type="ECO:0000259" key="7">
    <source>
        <dbReference type="Pfam" id="PF01850"/>
    </source>
</evidence>